<evidence type="ECO:0000313" key="1">
    <source>
        <dbReference type="EMBL" id="KOC66689.1"/>
    </source>
</evidence>
<gene>
    <name evidence="1" type="ORF">WH47_00898</name>
</gene>
<name>A0A0L7R772_9HYME</name>
<organism evidence="1 2">
    <name type="scientific">Habropoda laboriosa</name>
    <dbReference type="NCBI Taxonomy" id="597456"/>
    <lineage>
        <taxon>Eukaryota</taxon>
        <taxon>Metazoa</taxon>
        <taxon>Ecdysozoa</taxon>
        <taxon>Arthropoda</taxon>
        <taxon>Hexapoda</taxon>
        <taxon>Insecta</taxon>
        <taxon>Pterygota</taxon>
        <taxon>Neoptera</taxon>
        <taxon>Endopterygota</taxon>
        <taxon>Hymenoptera</taxon>
        <taxon>Apocrita</taxon>
        <taxon>Aculeata</taxon>
        <taxon>Apoidea</taxon>
        <taxon>Anthophila</taxon>
        <taxon>Apidae</taxon>
        <taxon>Habropoda</taxon>
    </lineage>
</organism>
<accession>A0A0L7R772</accession>
<dbReference type="Proteomes" id="UP000053825">
    <property type="component" value="Unassembled WGS sequence"/>
</dbReference>
<dbReference type="AlphaFoldDB" id="A0A0L7R772"/>
<protein>
    <submittedName>
        <fullName evidence="1">Uncharacterized protein</fullName>
    </submittedName>
</protein>
<proteinExistence type="predicted"/>
<evidence type="ECO:0000313" key="2">
    <source>
        <dbReference type="Proteomes" id="UP000053825"/>
    </source>
</evidence>
<keyword evidence="2" id="KW-1185">Reference proteome</keyword>
<feature type="non-terminal residue" evidence="1">
    <location>
        <position position="1"/>
    </location>
</feature>
<sequence>ATEPRCINPSLDERRCFCDLRSATIFAHLSCAIGVTGSFDASPRLASPRLVEIRIAR</sequence>
<reference evidence="1 2" key="1">
    <citation type="submission" date="2015-07" db="EMBL/GenBank/DDBJ databases">
        <title>The genome of Habropoda laboriosa.</title>
        <authorList>
            <person name="Pan H."/>
            <person name="Kapheim K."/>
        </authorList>
    </citation>
    <scope>NUCLEOTIDE SEQUENCE [LARGE SCALE GENOMIC DNA]</scope>
    <source>
        <strain evidence="1">0110345459</strain>
    </source>
</reference>
<dbReference type="EMBL" id="KQ414643">
    <property type="protein sequence ID" value="KOC66689.1"/>
    <property type="molecule type" value="Genomic_DNA"/>
</dbReference>